<dbReference type="Pfam" id="PF08213">
    <property type="entry name" value="COX24_C"/>
    <property type="match status" value="1"/>
</dbReference>
<accession>A0A834TCB7</accession>
<evidence type="ECO:0000313" key="8">
    <source>
        <dbReference type="Proteomes" id="UP000634136"/>
    </source>
</evidence>
<comment type="similarity">
    <text evidence="3">Belongs to the mitochondrion-specific ribosomal protein mS38 family.</text>
</comment>
<gene>
    <name evidence="7" type="ORF">G2W53_024947</name>
</gene>
<dbReference type="PANTHER" id="PTHR32035:SF3">
    <property type="entry name" value="SMALL RIBOSOMAL SUBUNIT PROTEIN MS38"/>
    <property type="match status" value="1"/>
</dbReference>
<dbReference type="PANTHER" id="PTHR32035">
    <property type="entry name" value="AURORA KINASE A-INTERACTING PROTEIN"/>
    <property type="match status" value="1"/>
</dbReference>
<keyword evidence="2" id="KW-0496">Mitochondrion</keyword>
<evidence type="ECO:0000259" key="6">
    <source>
        <dbReference type="SMART" id="SM01155"/>
    </source>
</evidence>
<evidence type="ECO:0000256" key="5">
    <source>
        <dbReference type="SAM" id="MobiDB-lite"/>
    </source>
</evidence>
<evidence type="ECO:0000256" key="1">
    <source>
        <dbReference type="ARBA" id="ARBA00004173"/>
    </source>
</evidence>
<reference evidence="7" key="1">
    <citation type="submission" date="2020-09" db="EMBL/GenBank/DDBJ databases">
        <title>Genome-Enabled Discovery of Anthraquinone Biosynthesis in Senna tora.</title>
        <authorList>
            <person name="Kang S.-H."/>
            <person name="Pandey R.P."/>
            <person name="Lee C.-M."/>
            <person name="Sim J.-S."/>
            <person name="Jeong J.-T."/>
            <person name="Choi B.-S."/>
            <person name="Jung M."/>
            <person name="Ginzburg D."/>
            <person name="Zhao K."/>
            <person name="Won S.Y."/>
            <person name="Oh T.-J."/>
            <person name="Yu Y."/>
            <person name="Kim N.-H."/>
            <person name="Lee O.R."/>
            <person name="Lee T.-H."/>
            <person name="Bashyal P."/>
            <person name="Kim T.-S."/>
            <person name="Lee W.-H."/>
            <person name="Kawkins C."/>
            <person name="Kim C.-K."/>
            <person name="Kim J.S."/>
            <person name="Ahn B.O."/>
            <person name="Rhee S.Y."/>
            <person name="Sohng J.K."/>
        </authorList>
    </citation>
    <scope>NUCLEOTIDE SEQUENCE</scope>
    <source>
        <tissue evidence="7">Leaf</tissue>
    </source>
</reference>
<keyword evidence="8" id="KW-1185">Reference proteome</keyword>
<feature type="region of interest" description="Disordered" evidence="5">
    <location>
        <begin position="107"/>
        <end position="132"/>
    </location>
</feature>
<dbReference type="OrthoDB" id="1932216at2759"/>
<proteinExistence type="inferred from homology"/>
<protein>
    <recommendedName>
        <fullName evidence="4">Small ribosomal subunit protein mS38</fullName>
    </recommendedName>
</protein>
<dbReference type="Proteomes" id="UP000634136">
    <property type="component" value="Unassembled WGS sequence"/>
</dbReference>
<evidence type="ECO:0000256" key="3">
    <source>
        <dbReference type="ARBA" id="ARBA00035647"/>
    </source>
</evidence>
<dbReference type="SMART" id="SM01155">
    <property type="entry name" value="DUF1713"/>
    <property type="match status" value="1"/>
</dbReference>
<name>A0A834TCB7_9FABA</name>
<dbReference type="GO" id="GO:0005739">
    <property type="term" value="C:mitochondrion"/>
    <property type="evidence" value="ECO:0007669"/>
    <property type="project" value="UniProtKB-SubCell"/>
</dbReference>
<feature type="compositionally biased region" description="Basic residues" evidence="5">
    <location>
        <begin position="109"/>
        <end position="132"/>
    </location>
</feature>
<dbReference type="EMBL" id="JAAIUW010000008">
    <property type="protein sequence ID" value="KAF7819492.1"/>
    <property type="molecule type" value="Genomic_DNA"/>
</dbReference>
<comment type="subcellular location">
    <subcellularLocation>
        <location evidence="1">Mitochondrion</location>
    </subcellularLocation>
</comment>
<sequence length="132" mass="14966">MASALLKLLGRRLPTTRTVSSFHTSQPLNPFEPLAFNPSPFLQINPQSHQPTVLSPVSEAINSSVSNLIFPSFPFGFYLNPVSSSGFCSPDAKEDGLDDSRTMWADSVKKKRKKKMNKHKYQKLRKRMRRQT</sequence>
<dbReference type="AlphaFoldDB" id="A0A834TCB7"/>
<dbReference type="InterPro" id="IPR013177">
    <property type="entry name" value="Ribosomal_mS38_C"/>
</dbReference>
<organism evidence="7 8">
    <name type="scientific">Senna tora</name>
    <dbReference type="NCBI Taxonomy" id="362788"/>
    <lineage>
        <taxon>Eukaryota</taxon>
        <taxon>Viridiplantae</taxon>
        <taxon>Streptophyta</taxon>
        <taxon>Embryophyta</taxon>
        <taxon>Tracheophyta</taxon>
        <taxon>Spermatophyta</taxon>
        <taxon>Magnoliopsida</taxon>
        <taxon>eudicotyledons</taxon>
        <taxon>Gunneridae</taxon>
        <taxon>Pentapetalae</taxon>
        <taxon>rosids</taxon>
        <taxon>fabids</taxon>
        <taxon>Fabales</taxon>
        <taxon>Fabaceae</taxon>
        <taxon>Caesalpinioideae</taxon>
        <taxon>Cassia clade</taxon>
        <taxon>Senna</taxon>
    </lineage>
</organism>
<comment type="caution">
    <text evidence="7">The sequence shown here is derived from an EMBL/GenBank/DDBJ whole genome shotgun (WGS) entry which is preliminary data.</text>
</comment>
<evidence type="ECO:0000256" key="2">
    <source>
        <dbReference type="ARBA" id="ARBA00023128"/>
    </source>
</evidence>
<feature type="domain" description="Ribosomal protein mS38 C-terminal" evidence="6">
    <location>
        <begin position="104"/>
        <end position="131"/>
    </location>
</feature>
<evidence type="ECO:0000313" key="7">
    <source>
        <dbReference type="EMBL" id="KAF7819492.1"/>
    </source>
</evidence>
<evidence type="ECO:0000256" key="4">
    <source>
        <dbReference type="ARBA" id="ARBA00035682"/>
    </source>
</evidence>